<dbReference type="VEuPathDB" id="FungiDB:LEMA_P005840.1"/>
<evidence type="ECO:0000313" key="3">
    <source>
        <dbReference type="Proteomes" id="UP000002668"/>
    </source>
</evidence>
<feature type="region of interest" description="Disordered" evidence="1">
    <location>
        <begin position="101"/>
        <end position="122"/>
    </location>
</feature>
<sequence>MPNLKQPDSPTTTPTNQADQIRSSMRVANLITAPATAASEGLTQDTLAPTPPAPQTITSTEEHVDISETNMSELNEVDTDGHSELLYEPMQVTNGNSLFKEEDHTDESSDVMNDTPEGDAEDDAIDVPDAEREFICMNDPCGRCMTGQYTKDLSRKVISDHFGRNKACTRDIVDWPLFCRKHYQRATYNKPRWQVRKMELILRQFDLIEKQFPGTTYDIHFKKSEEARLNLYSRLLANGKTHEEARQCVLPVVGKHFEAPIDVLRELDHWLSKDKTYEGVREIADIISQMLDAGDTEQVPSVEFLPKIPGKAKKSPSKARVSKSPRTPRDCKTPKSPSTPSRVSAKGSIKKPSSQA</sequence>
<reference evidence="3" key="1">
    <citation type="journal article" date="2011" name="Nat. Commun.">
        <title>Effector diversification within compartments of the Leptosphaeria maculans genome affected by Repeat-Induced Point mutations.</title>
        <authorList>
            <person name="Rouxel T."/>
            <person name="Grandaubert J."/>
            <person name="Hane J.K."/>
            <person name="Hoede C."/>
            <person name="van de Wouw A.P."/>
            <person name="Couloux A."/>
            <person name="Dominguez V."/>
            <person name="Anthouard V."/>
            <person name="Bally P."/>
            <person name="Bourras S."/>
            <person name="Cozijnsen A.J."/>
            <person name="Ciuffetti L.M."/>
            <person name="Degrave A."/>
            <person name="Dilmaghani A."/>
            <person name="Duret L."/>
            <person name="Fudal I."/>
            <person name="Goodwin S.B."/>
            <person name="Gout L."/>
            <person name="Glaser N."/>
            <person name="Linglin J."/>
            <person name="Kema G.H.J."/>
            <person name="Lapalu N."/>
            <person name="Lawrence C.B."/>
            <person name="May K."/>
            <person name="Meyer M."/>
            <person name="Ollivier B."/>
            <person name="Poulain J."/>
            <person name="Schoch C.L."/>
            <person name="Simon A."/>
            <person name="Spatafora J.W."/>
            <person name="Stachowiak A."/>
            <person name="Turgeon B.G."/>
            <person name="Tyler B.M."/>
            <person name="Vincent D."/>
            <person name="Weissenbach J."/>
            <person name="Amselem J."/>
            <person name="Quesneville H."/>
            <person name="Oliver R.P."/>
            <person name="Wincker P."/>
            <person name="Balesdent M.-H."/>
            <person name="Howlett B.J."/>
        </authorList>
    </citation>
    <scope>NUCLEOTIDE SEQUENCE [LARGE SCALE GENOMIC DNA]</scope>
    <source>
        <strain evidence="3">JN3 / isolate v23.1.3 / race Av1-4-5-6-7-8</strain>
    </source>
</reference>
<dbReference type="Proteomes" id="UP000002668">
    <property type="component" value="Genome"/>
</dbReference>
<feature type="compositionally biased region" description="Basic residues" evidence="1">
    <location>
        <begin position="310"/>
        <end position="323"/>
    </location>
</feature>
<dbReference type="STRING" id="985895.E5AF08"/>
<accession>E5AF08</accession>
<name>E5AF08_LEPMJ</name>
<proteinExistence type="predicted"/>
<feature type="region of interest" description="Disordered" evidence="1">
    <location>
        <begin position="1"/>
        <end position="57"/>
    </location>
</feature>
<feature type="compositionally biased region" description="Polar residues" evidence="1">
    <location>
        <begin position="1"/>
        <end position="23"/>
    </location>
</feature>
<dbReference type="InParanoid" id="E5AF08"/>
<evidence type="ECO:0000313" key="2">
    <source>
        <dbReference type="EMBL" id="CBY01797.1"/>
    </source>
</evidence>
<dbReference type="AlphaFoldDB" id="E5AF08"/>
<protein>
    <submittedName>
        <fullName evidence="2">Uncharacterized protein</fullName>
    </submittedName>
</protein>
<dbReference type="EMBL" id="FP929139">
    <property type="protein sequence ID" value="CBY01797.1"/>
    <property type="molecule type" value="Genomic_DNA"/>
</dbReference>
<feature type="region of interest" description="Disordered" evidence="1">
    <location>
        <begin position="305"/>
        <end position="356"/>
    </location>
</feature>
<dbReference type="HOGENOM" id="CLU_071367_0_0_1"/>
<dbReference type="eggNOG" id="ENOG502SMWI">
    <property type="taxonomic scope" value="Eukaryota"/>
</dbReference>
<dbReference type="GeneID" id="13285897"/>
<dbReference type="OrthoDB" id="4161595at2759"/>
<organism evidence="2 3">
    <name type="scientific">Leptosphaeria maculans (strain JN3 / isolate v23.1.3 / race Av1-4-5-6-7-8)</name>
    <name type="common">Blackleg fungus</name>
    <name type="synonym">Phoma lingam</name>
    <dbReference type="NCBI Taxonomy" id="985895"/>
    <lineage>
        <taxon>Eukaryota</taxon>
        <taxon>Fungi</taxon>
        <taxon>Dikarya</taxon>
        <taxon>Ascomycota</taxon>
        <taxon>Pezizomycotina</taxon>
        <taxon>Dothideomycetes</taxon>
        <taxon>Pleosporomycetidae</taxon>
        <taxon>Pleosporales</taxon>
        <taxon>Pleosporineae</taxon>
        <taxon>Leptosphaeriaceae</taxon>
        <taxon>Plenodomus</taxon>
        <taxon>Plenodomus lingam/Leptosphaeria maculans species complex</taxon>
    </lineage>
</organism>
<evidence type="ECO:0000256" key="1">
    <source>
        <dbReference type="SAM" id="MobiDB-lite"/>
    </source>
</evidence>
<keyword evidence="3" id="KW-1185">Reference proteome</keyword>
<gene>
    <name evidence="2" type="ORF">LEMA_P005840.1</name>
</gene>